<dbReference type="InterPro" id="IPR036374">
    <property type="entry name" value="OxRdtase_Mopterin-bd_sf"/>
</dbReference>
<sequence>MVLAGLYIFLTGLAFAGDLATPTGKVILTISGEIAVTNAGDSAEFDRAMLEALGMVSFETMTPWYDKPVKFEGVRLDILMTLVGATGVRVRAVALNDYTTEIPIEDFAKHGTIVALKRDGEYMPVRDKGPLFIVYPYDSDAALQSQTYYGRSAWQLSRLIIE</sequence>
<evidence type="ECO:0000313" key="1">
    <source>
        <dbReference type="EMBL" id="KKN85197.1"/>
    </source>
</evidence>
<dbReference type="SUPFAM" id="SSF56524">
    <property type="entry name" value="Oxidoreductase molybdopterin-binding domain"/>
    <property type="match status" value="1"/>
</dbReference>
<gene>
    <name evidence="1" type="ORF">LCGC14_0281790</name>
</gene>
<evidence type="ECO:0008006" key="2">
    <source>
        <dbReference type="Google" id="ProtNLM"/>
    </source>
</evidence>
<protein>
    <recommendedName>
        <fullName evidence="2">Oxidoreductase molybdopterin-binding domain-containing protein</fullName>
    </recommendedName>
</protein>
<reference evidence="1" key="1">
    <citation type="journal article" date="2015" name="Nature">
        <title>Complex archaea that bridge the gap between prokaryotes and eukaryotes.</title>
        <authorList>
            <person name="Spang A."/>
            <person name="Saw J.H."/>
            <person name="Jorgensen S.L."/>
            <person name="Zaremba-Niedzwiedzka K."/>
            <person name="Martijn J."/>
            <person name="Lind A.E."/>
            <person name="van Eijk R."/>
            <person name="Schleper C."/>
            <person name="Guy L."/>
            <person name="Ettema T.J."/>
        </authorList>
    </citation>
    <scope>NUCLEOTIDE SEQUENCE</scope>
</reference>
<dbReference type="Gene3D" id="3.90.420.10">
    <property type="entry name" value="Oxidoreductase, molybdopterin-binding domain"/>
    <property type="match status" value="1"/>
</dbReference>
<name>A0A0F9UCT8_9ZZZZ</name>
<dbReference type="AlphaFoldDB" id="A0A0F9UCT8"/>
<organism evidence="1">
    <name type="scientific">marine sediment metagenome</name>
    <dbReference type="NCBI Taxonomy" id="412755"/>
    <lineage>
        <taxon>unclassified sequences</taxon>
        <taxon>metagenomes</taxon>
        <taxon>ecological metagenomes</taxon>
    </lineage>
</organism>
<proteinExistence type="predicted"/>
<comment type="caution">
    <text evidence="1">The sequence shown here is derived from an EMBL/GenBank/DDBJ whole genome shotgun (WGS) entry which is preliminary data.</text>
</comment>
<accession>A0A0F9UCT8</accession>
<dbReference type="EMBL" id="LAZR01000162">
    <property type="protein sequence ID" value="KKN85197.1"/>
    <property type="molecule type" value="Genomic_DNA"/>
</dbReference>